<dbReference type="AlphaFoldDB" id="A0A4Y2H4R0"/>
<dbReference type="EMBL" id="BGPR01001726">
    <property type="protein sequence ID" value="GBM60487.1"/>
    <property type="molecule type" value="Genomic_DNA"/>
</dbReference>
<dbReference type="Proteomes" id="UP000499080">
    <property type="component" value="Unassembled WGS sequence"/>
</dbReference>
<reference evidence="1 2" key="1">
    <citation type="journal article" date="2019" name="Sci. Rep.">
        <title>Orb-weaving spider Araneus ventricosus genome elucidates the spidroin gene catalogue.</title>
        <authorList>
            <person name="Kono N."/>
            <person name="Nakamura H."/>
            <person name="Ohtoshi R."/>
            <person name="Moran D.A.P."/>
            <person name="Shinohara A."/>
            <person name="Yoshida Y."/>
            <person name="Fujiwara M."/>
            <person name="Mori M."/>
            <person name="Tomita M."/>
            <person name="Arakawa K."/>
        </authorList>
    </citation>
    <scope>NUCLEOTIDE SEQUENCE [LARGE SCALE GENOMIC DNA]</scope>
</reference>
<protein>
    <submittedName>
        <fullName evidence="1">Uncharacterized protein</fullName>
    </submittedName>
</protein>
<proteinExistence type="predicted"/>
<organism evidence="1 2">
    <name type="scientific">Araneus ventricosus</name>
    <name type="common">Orbweaver spider</name>
    <name type="synonym">Epeira ventricosa</name>
    <dbReference type="NCBI Taxonomy" id="182803"/>
    <lineage>
        <taxon>Eukaryota</taxon>
        <taxon>Metazoa</taxon>
        <taxon>Ecdysozoa</taxon>
        <taxon>Arthropoda</taxon>
        <taxon>Chelicerata</taxon>
        <taxon>Arachnida</taxon>
        <taxon>Araneae</taxon>
        <taxon>Araneomorphae</taxon>
        <taxon>Entelegynae</taxon>
        <taxon>Araneoidea</taxon>
        <taxon>Araneidae</taxon>
        <taxon>Araneus</taxon>
    </lineage>
</organism>
<keyword evidence="2" id="KW-1185">Reference proteome</keyword>
<evidence type="ECO:0000313" key="2">
    <source>
        <dbReference type="Proteomes" id="UP000499080"/>
    </source>
</evidence>
<gene>
    <name evidence="1" type="ORF">AVEN_212039_1</name>
</gene>
<evidence type="ECO:0000313" key="1">
    <source>
        <dbReference type="EMBL" id="GBM60487.1"/>
    </source>
</evidence>
<sequence length="89" mass="10218">MQQPLDLARYDPSWWDQGATPPLLCHRVDESLLTYTAASPPRTHCVPPMSEWKTIILSEIRKKNPTKKELKRDVSKGVTRIPTQLVDHV</sequence>
<name>A0A4Y2H4R0_ARAVE</name>
<accession>A0A4Y2H4R0</accession>
<comment type="caution">
    <text evidence="1">The sequence shown here is derived from an EMBL/GenBank/DDBJ whole genome shotgun (WGS) entry which is preliminary data.</text>
</comment>